<evidence type="ECO:0000313" key="3">
    <source>
        <dbReference type="Proteomes" id="UP000257109"/>
    </source>
</evidence>
<dbReference type="Proteomes" id="UP000257109">
    <property type="component" value="Unassembled WGS sequence"/>
</dbReference>
<keyword evidence="3" id="KW-1185">Reference proteome</keyword>
<evidence type="ECO:0000313" key="2">
    <source>
        <dbReference type="EMBL" id="RDY05987.1"/>
    </source>
</evidence>
<feature type="transmembrane region" description="Helical" evidence="1">
    <location>
        <begin position="38"/>
        <end position="57"/>
    </location>
</feature>
<evidence type="ECO:0000256" key="1">
    <source>
        <dbReference type="SAM" id="Phobius"/>
    </source>
</evidence>
<keyword evidence="1" id="KW-0472">Membrane</keyword>
<comment type="caution">
    <text evidence="2">The sequence shown here is derived from an EMBL/GenBank/DDBJ whole genome shotgun (WGS) entry which is preliminary data.</text>
</comment>
<sequence>FGQLSFYHGWLSIKDIIRWYHNYDHFGKNLKISNPSHLALVALHALAILLEPFLLLFNKNTNFLVLFSMKEQMTIMFLQIIQDPCIKKRPRVRSNLTKEVPLEETISKAKVLGDIAYTMGKPITQFIHATLRMVFHPDIKVGGVQPILHSMRMINSQSNMIQILMRLLNLKGNILLLKNNIQVLWISYNHPI</sequence>
<gene>
    <name evidence="2" type="ORF">CR513_10103</name>
</gene>
<feature type="non-terminal residue" evidence="2">
    <location>
        <position position="1"/>
    </location>
</feature>
<dbReference type="AlphaFoldDB" id="A0A371HT87"/>
<keyword evidence="1" id="KW-1133">Transmembrane helix</keyword>
<proteinExistence type="predicted"/>
<protein>
    <submittedName>
        <fullName evidence="2">Uncharacterized protein</fullName>
    </submittedName>
</protein>
<dbReference type="EMBL" id="QJKJ01001768">
    <property type="protein sequence ID" value="RDY05987.1"/>
    <property type="molecule type" value="Genomic_DNA"/>
</dbReference>
<keyword evidence="1" id="KW-0812">Transmembrane</keyword>
<organism evidence="2 3">
    <name type="scientific">Mucuna pruriens</name>
    <name type="common">Velvet bean</name>
    <name type="synonym">Dolichos pruriens</name>
    <dbReference type="NCBI Taxonomy" id="157652"/>
    <lineage>
        <taxon>Eukaryota</taxon>
        <taxon>Viridiplantae</taxon>
        <taxon>Streptophyta</taxon>
        <taxon>Embryophyta</taxon>
        <taxon>Tracheophyta</taxon>
        <taxon>Spermatophyta</taxon>
        <taxon>Magnoliopsida</taxon>
        <taxon>eudicotyledons</taxon>
        <taxon>Gunneridae</taxon>
        <taxon>Pentapetalae</taxon>
        <taxon>rosids</taxon>
        <taxon>fabids</taxon>
        <taxon>Fabales</taxon>
        <taxon>Fabaceae</taxon>
        <taxon>Papilionoideae</taxon>
        <taxon>50 kb inversion clade</taxon>
        <taxon>NPAAA clade</taxon>
        <taxon>indigoferoid/millettioid clade</taxon>
        <taxon>Phaseoleae</taxon>
        <taxon>Mucuna</taxon>
    </lineage>
</organism>
<accession>A0A371HT87</accession>
<reference evidence="2" key="1">
    <citation type="submission" date="2018-05" db="EMBL/GenBank/DDBJ databases">
        <title>Draft genome of Mucuna pruriens seed.</title>
        <authorList>
            <person name="Nnadi N.E."/>
            <person name="Vos R."/>
            <person name="Hasami M.H."/>
            <person name="Devisetty U.K."/>
            <person name="Aguiy J.C."/>
        </authorList>
    </citation>
    <scope>NUCLEOTIDE SEQUENCE [LARGE SCALE GENOMIC DNA]</scope>
    <source>
        <strain evidence="2">JCA_2017</strain>
    </source>
</reference>
<name>A0A371HT87_MUCPR</name>